<dbReference type="SMART" id="SM00304">
    <property type="entry name" value="HAMP"/>
    <property type="match status" value="2"/>
</dbReference>
<keyword evidence="6 11" id="KW-0812">Transmembrane</keyword>
<evidence type="ECO:0000256" key="8">
    <source>
        <dbReference type="ARBA" id="ARBA00022989"/>
    </source>
</evidence>
<dbReference type="Pfam" id="PF00672">
    <property type="entry name" value="HAMP"/>
    <property type="match status" value="1"/>
</dbReference>
<evidence type="ECO:0000259" key="12">
    <source>
        <dbReference type="PROSITE" id="PS50109"/>
    </source>
</evidence>
<dbReference type="PROSITE" id="PS50109">
    <property type="entry name" value="HIS_KIN"/>
    <property type="match status" value="1"/>
</dbReference>
<evidence type="ECO:0000256" key="1">
    <source>
        <dbReference type="ARBA" id="ARBA00000085"/>
    </source>
</evidence>
<organism evidence="14 15">
    <name type="scientific">Rhodobacter maris</name>
    <dbReference type="NCBI Taxonomy" id="446682"/>
    <lineage>
        <taxon>Bacteria</taxon>
        <taxon>Pseudomonadati</taxon>
        <taxon>Pseudomonadota</taxon>
        <taxon>Alphaproteobacteria</taxon>
        <taxon>Rhodobacterales</taxon>
        <taxon>Rhodobacter group</taxon>
        <taxon>Rhodobacter</taxon>
    </lineage>
</organism>
<accession>A0A285TI79</accession>
<comment type="subcellular location">
    <subcellularLocation>
        <location evidence="2">Membrane</location>
    </subcellularLocation>
</comment>
<comment type="catalytic activity">
    <reaction evidence="1">
        <text>ATP + protein L-histidine = ADP + protein N-phospho-L-histidine.</text>
        <dbReference type="EC" id="2.7.13.3"/>
    </reaction>
</comment>
<protein>
    <recommendedName>
        <fullName evidence="3">histidine kinase</fullName>
        <ecNumber evidence="3">2.7.13.3</ecNumber>
    </recommendedName>
</protein>
<dbReference type="InterPro" id="IPR036097">
    <property type="entry name" value="HisK_dim/P_sf"/>
</dbReference>
<sequence length="457" mass="48862">MRPAPTWSMRFAFAMSLVFVLAALVTGGAAFVLQLENMSRWMQIEVEADTRALAQASVIGGAEALARLVAVQVRVGAAEDGRIALFLPDDPCLQPVGNFWIDARFEGLRYFETGVGLVPDAPAMPRTDRLVAYGLAVEGGWLMTGRSTAWIEDQVAIWGASFGWGLGATALITTVVAVFLARRAGRRVARMEHVLEAVGAGNHALRIHDEGGDDLARLAQSVDTALGRLESGIAAIQQVSTDVAHDLRAPLGRLRLRLEPLAQSARIPPEERREIGEAIVDLDHAAITFDAILRLSRMQAGLVHISPRPVDLAVLARDVVDLMIPVAEDLGRVICLEVETAATVGGDDELLGQALFNLIENALRHCPVLARITVGVRRVAGGAEVSVCDDGPGVPEADLGRICERFVRLDTARSTPGSGIGLSLVRAIADLHTARFTLENGAPGLCARIVFPRAECV</sequence>
<keyword evidence="7 14" id="KW-0418">Kinase</keyword>
<dbReference type="EMBL" id="OBMT01000025">
    <property type="protein sequence ID" value="SOC21785.1"/>
    <property type="molecule type" value="Genomic_DNA"/>
</dbReference>
<feature type="domain" description="Histidine kinase" evidence="12">
    <location>
        <begin position="242"/>
        <end position="455"/>
    </location>
</feature>
<evidence type="ECO:0000256" key="5">
    <source>
        <dbReference type="ARBA" id="ARBA00022679"/>
    </source>
</evidence>
<evidence type="ECO:0000313" key="14">
    <source>
        <dbReference type="EMBL" id="SOC21785.1"/>
    </source>
</evidence>
<gene>
    <name evidence="14" type="ORF">SAMN05877831_1255</name>
</gene>
<keyword evidence="8 11" id="KW-1133">Transmembrane helix</keyword>
<keyword evidence="4" id="KW-0597">Phosphoprotein</keyword>
<dbReference type="PANTHER" id="PTHR45436">
    <property type="entry name" value="SENSOR HISTIDINE KINASE YKOH"/>
    <property type="match status" value="1"/>
</dbReference>
<dbReference type="GO" id="GO:0005886">
    <property type="term" value="C:plasma membrane"/>
    <property type="evidence" value="ECO:0007669"/>
    <property type="project" value="TreeGrafter"/>
</dbReference>
<proteinExistence type="predicted"/>
<dbReference type="InterPro" id="IPR004358">
    <property type="entry name" value="Sig_transdc_His_kin-like_C"/>
</dbReference>
<reference evidence="15" key="1">
    <citation type="submission" date="2017-08" db="EMBL/GenBank/DDBJ databases">
        <authorList>
            <person name="Varghese N."/>
            <person name="Submissions S."/>
        </authorList>
    </citation>
    <scope>NUCLEOTIDE SEQUENCE [LARGE SCALE GENOMIC DNA]</scope>
    <source>
        <strain evidence="15">JA276</strain>
    </source>
</reference>
<dbReference type="InterPro" id="IPR003661">
    <property type="entry name" value="HisK_dim/P_dom"/>
</dbReference>
<dbReference type="CDD" id="cd00082">
    <property type="entry name" value="HisKA"/>
    <property type="match status" value="1"/>
</dbReference>
<dbReference type="Pfam" id="PF02518">
    <property type="entry name" value="HATPase_c"/>
    <property type="match status" value="1"/>
</dbReference>
<dbReference type="CDD" id="cd00075">
    <property type="entry name" value="HATPase"/>
    <property type="match status" value="1"/>
</dbReference>
<evidence type="ECO:0000313" key="15">
    <source>
        <dbReference type="Proteomes" id="UP000219111"/>
    </source>
</evidence>
<dbReference type="InterPro" id="IPR036890">
    <property type="entry name" value="HATPase_C_sf"/>
</dbReference>
<name>A0A285TI79_9RHOB</name>
<keyword evidence="15" id="KW-1185">Reference proteome</keyword>
<feature type="domain" description="HAMP" evidence="13">
    <location>
        <begin position="182"/>
        <end position="234"/>
    </location>
</feature>
<keyword evidence="5" id="KW-0808">Transferase</keyword>
<dbReference type="EC" id="2.7.13.3" evidence="3"/>
<evidence type="ECO:0000256" key="10">
    <source>
        <dbReference type="ARBA" id="ARBA00023136"/>
    </source>
</evidence>
<dbReference type="InterPro" id="IPR005467">
    <property type="entry name" value="His_kinase_dom"/>
</dbReference>
<dbReference type="SMART" id="SM00387">
    <property type="entry name" value="HATPase_c"/>
    <property type="match status" value="1"/>
</dbReference>
<evidence type="ECO:0000256" key="7">
    <source>
        <dbReference type="ARBA" id="ARBA00022777"/>
    </source>
</evidence>
<evidence type="ECO:0000259" key="13">
    <source>
        <dbReference type="PROSITE" id="PS50885"/>
    </source>
</evidence>
<dbReference type="OrthoDB" id="9815202at2"/>
<dbReference type="GO" id="GO:0000155">
    <property type="term" value="F:phosphorelay sensor kinase activity"/>
    <property type="evidence" value="ECO:0007669"/>
    <property type="project" value="InterPro"/>
</dbReference>
<evidence type="ECO:0000256" key="3">
    <source>
        <dbReference type="ARBA" id="ARBA00012438"/>
    </source>
</evidence>
<dbReference type="AlphaFoldDB" id="A0A285TI79"/>
<dbReference type="Gene3D" id="3.30.565.10">
    <property type="entry name" value="Histidine kinase-like ATPase, C-terminal domain"/>
    <property type="match status" value="1"/>
</dbReference>
<evidence type="ECO:0000256" key="4">
    <source>
        <dbReference type="ARBA" id="ARBA00022553"/>
    </source>
</evidence>
<dbReference type="InterPro" id="IPR050428">
    <property type="entry name" value="TCS_sensor_his_kinase"/>
</dbReference>
<dbReference type="PROSITE" id="PS50885">
    <property type="entry name" value="HAMP"/>
    <property type="match status" value="1"/>
</dbReference>
<dbReference type="PRINTS" id="PR00344">
    <property type="entry name" value="BCTRLSENSOR"/>
</dbReference>
<dbReference type="SUPFAM" id="SSF47384">
    <property type="entry name" value="Homodimeric domain of signal transducing histidine kinase"/>
    <property type="match status" value="1"/>
</dbReference>
<feature type="transmembrane region" description="Helical" evidence="11">
    <location>
        <begin position="157"/>
        <end position="181"/>
    </location>
</feature>
<feature type="transmembrane region" description="Helical" evidence="11">
    <location>
        <begin position="12"/>
        <end position="33"/>
    </location>
</feature>
<dbReference type="SMART" id="SM00388">
    <property type="entry name" value="HisKA"/>
    <property type="match status" value="1"/>
</dbReference>
<dbReference type="SUPFAM" id="SSF55874">
    <property type="entry name" value="ATPase domain of HSP90 chaperone/DNA topoisomerase II/histidine kinase"/>
    <property type="match status" value="1"/>
</dbReference>
<dbReference type="InterPro" id="IPR003594">
    <property type="entry name" value="HATPase_dom"/>
</dbReference>
<dbReference type="Proteomes" id="UP000219111">
    <property type="component" value="Unassembled WGS sequence"/>
</dbReference>
<evidence type="ECO:0000256" key="11">
    <source>
        <dbReference type="SAM" id="Phobius"/>
    </source>
</evidence>
<keyword evidence="9" id="KW-0902">Two-component regulatory system</keyword>
<evidence type="ECO:0000256" key="9">
    <source>
        <dbReference type="ARBA" id="ARBA00023012"/>
    </source>
</evidence>
<dbReference type="InterPro" id="IPR003660">
    <property type="entry name" value="HAMP_dom"/>
</dbReference>
<dbReference type="PANTHER" id="PTHR45436:SF8">
    <property type="entry name" value="HISTIDINE KINASE"/>
    <property type="match status" value="1"/>
</dbReference>
<dbReference type="Gene3D" id="1.10.287.130">
    <property type="match status" value="1"/>
</dbReference>
<evidence type="ECO:0000256" key="6">
    <source>
        <dbReference type="ARBA" id="ARBA00022692"/>
    </source>
</evidence>
<keyword evidence="10 11" id="KW-0472">Membrane</keyword>
<evidence type="ECO:0000256" key="2">
    <source>
        <dbReference type="ARBA" id="ARBA00004370"/>
    </source>
</evidence>